<keyword evidence="3" id="KW-1133">Transmembrane helix</keyword>
<keyword evidence="5" id="KW-1185">Reference proteome</keyword>
<dbReference type="STRING" id="1230383.A0A1M8A1E7"/>
<dbReference type="VEuPathDB" id="FungiDB:MSYG_0603"/>
<feature type="transmembrane region" description="Helical" evidence="3">
    <location>
        <begin position="306"/>
        <end position="326"/>
    </location>
</feature>
<feature type="transmembrane region" description="Helical" evidence="3">
    <location>
        <begin position="12"/>
        <end position="38"/>
    </location>
</feature>
<feature type="transmembrane region" description="Helical" evidence="3">
    <location>
        <begin position="251"/>
        <end position="271"/>
    </location>
</feature>
<evidence type="ECO:0000256" key="2">
    <source>
        <dbReference type="ARBA" id="ARBA00048461"/>
    </source>
</evidence>
<comment type="catalytic activity">
    <reaction evidence="2">
        <text>a monoacylglycerol + H2O = glycerol + a fatty acid + H(+)</text>
        <dbReference type="Rhea" id="RHEA:15245"/>
        <dbReference type="ChEBI" id="CHEBI:15377"/>
        <dbReference type="ChEBI" id="CHEBI:15378"/>
        <dbReference type="ChEBI" id="CHEBI:17408"/>
        <dbReference type="ChEBI" id="CHEBI:17754"/>
        <dbReference type="ChEBI" id="CHEBI:28868"/>
    </reaction>
</comment>
<dbReference type="Proteomes" id="UP000186303">
    <property type="component" value="Chromosome 1"/>
</dbReference>
<dbReference type="PANTHER" id="PTHR37471">
    <property type="entry name" value="UNNAMED PRODUCT"/>
    <property type="match status" value="1"/>
</dbReference>
<dbReference type="PANTHER" id="PTHR37471:SF1">
    <property type="entry name" value="AB HYDROLASE-1 DOMAIN-CONTAINING PROTEIN"/>
    <property type="match status" value="1"/>
</dbReference>
<reference evidence="5" key="1">
    <citation type="journal article" date="2017" name="Nucleic Acids Res.">
        <title>Proteogenomics produces comprehensive and highly accurate protein-coding gene annotation in a complete genome assembly of Malassezia sympodialis.</title>
        <authorList>
            <person name="Zhu Y."/>
            <person name="Engstroem P.G."/>
            <person name="Tellgren-Roth C."/>
            <person name="Baudo C.D."/>
            <person name="Kennell J.C."/>
            <person name="Sun S."/>
            <person name="Billmyre R.B."/>
            <person name="Schroeder M.S."/>
            <person name="Andersson A."/>
            <person name="Holm T."/>
            <person name="Sigurgeirsson B."/>
            <person name="Wu G."/>
            <person name="Sankaranarayanan S.R."/>
            <person name="Siddharthan R."/>
            <person name="Sanyal K."/>
            <person name="Lundeberg J."/>
            <person name="Nystedt B."/>
            <person name="Boekhout T."/>
            <person name="Dawson T.L. Jr."/>
            <person name="Heitman J."/>
            <person name="Scheynius A."/>
            <person name="Lehtioe J."/>
        </authorList>
    </citation>
    <scope>NUCLEOTIDE SEQUENCE [LARGE SCALE GENOMIC DNA]</scope>
    <source>
        <strain evidence="5">ATCC 42132</strain>
    </source>
</reference>
<protein>
    <recommendedName>
        <fullName evidence="6">AB hydrolase-1 domain-containing protein</fullName>
    </recommendedName>
</protein>
<dbReference type="OMA" id="SWAFVIY"/>
<evidence type="ECO:0008006" key="6">
    <source>
        <dbReference type="Google" id="ProtNLM"/>
    </source>
</evidence>
<evidence type="ECO:0000313" key="4">
    <source>
        <dbReference type="EMBL" id="SHO76265.1"/>
    </source>
</evidence>
<dbReference type="OrthoDB" id="6431331at2759"/>
<evidence type="ECO:0000313" key="5">
    <source>
        <dbReference type="Proteomes" id="UP000186303"/>
    </source>
</evidence>
<dbReference type="EMBL" id="LT671821">
    <property type="protein sequence ID" value="SHO76265.1"/>
    <property type="molecule type" value="Genomic_DNA"/>
</dbReference>
<sequence length="537" mass="61352">MRALLKRQPPKAVAQLLVLLLWGLVPLSWLYVLAFVGIRAYYAHNPTELCRLLFTARLPPAVQLRPRLARVLSLRRLFVWALIEMAFSTYYRLLARRIQARQAGHKNTRRSVVQAITSSLTDGLDELERKSLVRYGSQGEMPSLTQALPYNDPRAVQFRYEMAGWFLGVAPEHISRRDVQDWLAWSLFGQEFVELDMDDEKMRIVEHTVELFAARRGLPFPEDVQLTPQEAKAKRVMMLTLDPVHVHTRPLLLYAGTFLLTHAALAVLRGLGLERHWIGDLPYLVYVPDGWTPERSARGEVPLPAVLLHGLGFGVVQYATVMYGLLCPGGRRASRPLLVPLQPWMSYDFFSPRFLRPWQAPEACAAVMRMLQRHGFDQCGVSILSHSMGTILHTWLLRAWGPALVRRSLLVDPVCFQLWAPHICYRFLYKPADSFVEFVLRYFVARELGTANLLMRHFDWSANVLLTDEMPDRRQHPVRIYLGGADTVVKASSVIQCLSRAGLKDVIEHRPSFHHGEFILGPNNMLTDIVRTLDSPI</sequence>
<name>A0A1M8A1E7_MALS4</name>
<proteinExistence type="predicted"/>
<evidence type="ECO:0000256" key="3">
    <source>
        <dbReference type="SAM" id="Phobius"/>
    </source>
</evidence>
<comment type="catalytic activity">
    <reaction evidence="1">
        <text>a diacylglycerol + H2O = a monoacylglycerol + a fatty acid + H(+)</text>
        <dbReference type="Rhea" id="RHEA:32731"/>
        <dbReference type="ChEBI" id="CHEBI:15377"/>
        <dbReference type="ChEBI" id="CHEBI:15378"/>
        <dbReference type="ChEBI" id="CHEBI:17408"/>
        <dbReference type="ChEBI" id="CHEBI:18035"/>
        <dbReference type="ChEBI" id="CHEBI:28868"/>
    </reaction>
</comment>
<evidence type="ECO:0000256" key="1">
    <source>
        <dbReference type="ARBA" id="ARBA00047591"/>
    </source>
</evidence>
<keyword evidence="3" id="KW-0472">Membrane</keyword>
<dbReference type="Gene3D" id="3.40.50.1820">
    <property type="entry name" value="alpha/beta hydrolase"/>
    <property type="match status" value="1"/>
</dbReference>
<dbReference type="AlphaFoldDB" id="A0A1M8A1E7"/>
<dbReference type="InterPro" id="IPR029058">
    <property type="entry name" value="AB_hydrolase_fold"/>
</dbReference>
<feature type="transmembrane region" description="Helical" evidence="3">
    <location>
        <begin position="77"/>
        <end position="94"/>
    </location>
</feature>
<accession>A0A1M8A1E7</accession>
<gene>
    <name evidence="4" type="ORF">MSYG_0603</name>
</gene>
<organism evidence="4 5">
    <name type="scientific">Malassezia sympodialis (strain ATCC 42132)</name>
    <name type="common">Atopic eczema-associated yeast</name>
    <dbReference type="NCBI Taxonomy" id="1230383"/>
    <lineage>
        <taxon>Eukaryota</taxon>
        <taxon>Fungi</taxon>
        <taxon>Dikarya</taxon>
        <taxon>Basidiomycota</taxon>
        <taxon>Ustilaginomycotina</taxon>
        <taxon>Malasseziomycetes</taxon>
        <taxon>Malasseziales</taxon>
        <taxon>Malasseziaceae</taxon>
        <taxon>Malassezia</taxon>
    </lineage>
</organism>
<keyword evidence="3" id="KW-0812">Transmembrane</keyword>
<dbReference type="SUPFAM" id="SSF53474">
    <property type="entry name" value="alpha/beta-Hydrolases"/>
    <property type="match status" value="1"/>
</dbReference>